<dbReference type="RefSeq" id="WP_061996265.1">
    <property type="nucleotide sequence ID" value="NZ_JAAGPU010000013.1"/>
</dbReference>
<reference evidence="2 3" key="1">
    <citation type="submission" date="2020-02" db="EMBL/GenBank/DDBJ databases">
        <title>Genome assembly of a novel Clostridium senegalense strain.</title>
        <authorList>
            <person name="Gupta T.B."/>
            <person name="Jauregui R."/>
            <person name="Maclean P."/>
            <person name="Nawarathana A."/>
            <person name="Brightwell G."/>
        </authorList>
    </citation>
    <scope>NUCLEOTIDE SEQUENCE [LARGE SCALE GENOMIC DNA]</scope>
    <source>
        <strain evidence="2 3">AGRFS4</strain>
    </source>
</reference>
<feature type="domain" description="N-acetyltransferase" evidence="1">
    <location>
        <begin position="16"/>
        <end position="155"/>
    </location>
</feature>
<keyword evidence="2" id="KW-0808">Transferase</keyword>
<dbReference type="Gene3D" id="3.40.630.30">
    <property type="match status" value="1"/>
</dbReference>
<dbReference type="SUPFAM" id="SSF55729">
    <property type="entry name" value="Acyl-CoA N-acyltransferases (Nat)"/>
    <property type="match status" value="1"/>
</dbReference>
<dbReference type="Proteomes" id="UP000481872">
    <property type="component" value="Unassembled WGS sequence"/>
</dbReference>
<keyword evidence="3" id="KW-1185">Reference proteome</keyword>
<organism evidence="2 3">
    <name type="scientific">Clostridium senegalense</name>
    <dbReference type="NCBI Taxonomy" id="1465809"/>
    <lineage>
        <taxon>Bacteria</taxon>
        <taxon>Bacillati</taxon>
        <taxon>Bacillota</taxon>
        <taxon>Clostridia</taxon>
        <taxon>Eubacteriales</taxon>
        <taxon>Clostridiaceae</taxon>
        <taxon>Clostridium</taxon>
    </lineage>
</organism>
<dbReference type="InterPro" id="IPR016181">
    <property type="entry name" value="Acyl_CoA_acyltransferase"/>
</dbReference>
<name>A0A6M0H2S2_9CLOT</name>
<dbReference type="PROSITE" id="PS51186">
    <property type="entry name" value="GNAT"/>
    <property type="match status" value="1"/>
</dbReference>
<evidence type="ECO:0000259" key="1">
    <source>
        <dbReference type="PROSITE" id="PS51186"/>
    </source>
</evidence>
<dbReference type="GO" id="GO:0016747">
    <property type="term" value="F:acyltransferase activity, transferring groups other than amino-acyl groups"/>
    <property type="evidence" value="ECO:0007669"/>
    <property type="project" value="InterPro"/>
</dbReference>
<dbReference type="AlphaFoldDB" id="A0A6M0H2S2"/>
<accession>A0A6M0H2S2</accession>
<sequence length="163" mass="19051">MNIRLANLNDKEKIAILIAQFRVDLKELKGIKSKFNVEQSKEEFEEYIEANYPIFVAEENNKELLGYLVCRIDNGTVWAESLFVSHDVRRNGIASKLYKKAEDIAKELGESTVYNWIHPNNDKVIKFLSKKGYNVLNLIEIRKPWDNEILTKTITVGNYEYNY</sequence>
<dbReference type="EMBL" id="JAAGPU010000013">
    <property type="protein sequence ID" value="NEU04837.1"/>
    <property type="molecule type" value="Genomic_DNA"/>
</dbReference>
<proteinExistence type="predicted"/>
<comment type="caution">
    <text evidence="2">The sequence shown here is derived from an EMBL/GenBank/DDBJ whole genome shotgun (WGS) entry which is preliminary data.</text>
</comment>
<gene>
    <name evidence="2" type="ORF">G3M99_08215</name>
</gene>
<protein>
    <submittedName>
        <fullName evidence="2">GNAT family N-acetyltransferase</fullName>
    </submittedName>
</protein>
<evidence type="ECO:0000313" key="2">
    <source>
        <dbReference type="EMBL" id="NEU04837.1"/>
    </source>
</evidence>
<dbReference type="CDD" id="cd04301">
    <property type="entry name" value="NAT_SF"/>
    <property type="match status" value="1"/>
</dbReference>
<evidence type="ECO:0000313" key="3">
    <source>
        <dbReference type="Proteomes" id="UP000481872"/>
    </source>
</evidence>
<dbReference type="InterPro" id="IPR000182">
    <property type="entry name" value="GNAT_dom"/>
</dbReference>
<dbReference type="Pfam" id="PF00583">
    <property type="entry name" value="Acetyltransf_1"/>
    <property type="match status" value="1"/>
</dbReference>